<evidence type="ECO:0000313" key="11">
    <source>
        <dbReference type="Proteomes" id="UP000318138"/>
    </source>
</evidence>
<evidence type="ECO:0000256" key="4">
    <source>
        <dbReference type="ARBA" id="ARBA00022840"/>
    </source>
</evidence>
<dbReference type="CDD" id="cd03280">
    <property type="entry name" value="ABC_MutS2"/>
    <property type="match status" value="1"/>
</dbReference>
<dbReference type="InterPro" id="IPR007696">
    <property type="entry name" value="DNA_mismatch_repair_MutS_core"/>
</dbReference>
<keyword evidence="6 7" id="KW-0238">DNA-binding</keyword>
<protein>
    <recommendedName>
        <fullName evidence="7">Endonuclease MutS2</fullName>
        <ecNumber evidence="7">3.1.-.-</ecNumber>
    </recommendedName>
    <alternativeName>
        <fullName evidence="7">Ribosome-associated protein quality control-upstream factor</fullName>
        <shortName evidence="7">RQC-upstream factor</shortName>
        <shortName evidence="7">RqcU</shortName>
        <ecNumber evidence="7">3.6.4.-</ecNumber>
    </alternativeName>
</protein>
<gene>
    <name evidence="7" type="primary">mutS2</name>
    <name evidence="7" type="synonym">rqcU</name>
    <name evidence="10" type="ORF">FLK61_35630</name>
</gene>
<dbReference type="CDD" id="cd06503">
    <property type="entry name" value="ATP-synt_Fo_b"/>
    <property type="match status" value="1"/>
</dbReference>
<dbReference type="InterPro" id="IPR046893">
    <property type="entry name" value="MSSS"/>
</dbReference>
<feature type="coiled-coil region" evidence="8">
    <location>
        <begin position="516"/>
        <end position="600"/>
    </location>
</feature>
<dbReference type="InterPro" id="IPR045076">
    <property type="entry name" value="MutS"/>
</dbReference>
<proteinExistence type="inferred from homology"/>
<dbReference type="GO" id="GO:0005524">
    <property type="term" value="F:ATP binding"/>
    <property type="evidence" value="ECO:0007669"/>
    <property type="project" value="UniProtKB-UniRule"/>
</dbReference>
<dbReference type="InterPro" id="IPR027417">
    <property type="entry name" value="P-loop_NTPase"/>
</dbReference>
<evidence type="ECO:0000256" key="5">
    <source>
        <dbReference type="ARBA" id="ARBA00022884"/>
    </source>
</evidence>
<dbReference type="InterPro" id="IPR005747">
    <property type="entry name" value="MutS2"/>
</dbReference>
<dbReference type="GO" id="GO:0019843">
    <property type="term" value="F:rRNA binding"/>
    <property type="evidence" value="ECO:0007669"/>
    <property type="project" value="UniProtKB-UniRule"/>
</dbReference>
<sequence>MMERVCRVLEYDKMKEQLMPYAGSSLGKQRVSELMPSLDFTHIQKEQKKTAEASKVVRLKGQAPLGGLRDIRASIKRTEIGGSLNAHELLDISSTIYASRRFKTFVETMVEDEIELSILPEMVAEIVPLTDLQREIDQAIDENGHVLDSASPALRTIRQQIRSHESAVKSKLESITRSSSGRKMLSDAIVTIRNDRYVIPVKAEYRGHYGGIVHDQSSSGATLFVEPENVVQINNQLREARTKEKYEVERILVELSGKVSEFTGELSVIVATMTEVDFMFAKATYAAAMKATEPNLNEDGVVSMKKARHPLISKDDIVPIDIELGDRFTSLIITGPNTGGKTVTLKTLGLLTLMVQSGLHIPVEDGSTAAVFQKIFADIGDEQSIEQSLSTFSSHMTNIVSIMEQVDFQSLVLFDELGAGTDPTEGAALAMSILDHVYRVGARVIATTHYSELKGYAYNREGVMNASVEFDVETLRPTYRLLIGVPGRSNAFAISKRLGLRDAIIDEAKGYVSEDSNKVEKMISSLEDSRKQAELDHEEAKKLRAEAEQLHRDLQEKMEELDENRDRLLQSAEDKAAKYVKKAQEEAEQIIAELRERQKNNPAIKDHELIDARKRLSEAEPNLVKKKAPKPKLPKPKIDKLIPGDEVKVISFDQKGHIVDKVNDKEYYVQLGMMKMKVKKDDILYLNRPKAVETKALSNVRGRNAHVKTELDLRGERFENAMLDVEKYLDDAVLAGYHQVSIIHGKGTGALRKGVQELLNSHPNVAETRLGSAGEGGSGVTVAKLK</sequence>
<dbReference type="HAMAP" id="MF_00092">
    <property type="entry name" value="MutS2"/>
    <property type="match status" value="1"/>
</dbReference>
<dbReference type="PROSITE" id="PS00486">
    <property type="entry name" value="DNA_MISMATCH_REPAIR_2"/>
    <property type="match status" value="1"/>
</dbReference>
<dbReference type="Gene3D" id="3.30.1370.110">
    <property type="match status" value="1"/>
</dbReference>
<organism evidence="10 11">
    <name type="scientific">Paenalkalicoccus suaedae</name>
    <dbReference type="NCBI Taxonomy" id="2592382"/>
    <lineage>
        <taxon>Bacteria</taxon>
        <taxon>Bacillati</taxon>
        <taxon>Bacillota</taxon>
        <taxon>Bacilli</taxon>
        <taxon>Bacillales</taxon>
        <taxon>Bacillaceae</taxon>
        <taxon>Paenalkalicoccus</taxon>
    </lineage>
</organism>
<dbReference type="InterPro" id="IPR036187">
    <property type="entry name" value="DNA_mismatch_repair_MutS_sf"/>
</dbReference>
<evidence type="ECO:0000256" key="3">
    <source>
        <dbReference type="ARBA" id="ARBA00022801"/>
    </source>
</evidence>
<dbReference type="SMART" id="SM00533">
    <property type="entry name" value="MUTSd"/>
    <property type="match status" value="1"/>
</dbReference>
<name>A0A859FKA4_9BACI</name>
<dbReference type="EC" id="3.6.4.-" evidence="7"/>
<keyword evidence="5 7" id="KW-0694">RNA-binding</keyword>
<dbReference type="SUPFAM" id="SSF160443">
    <property type="entry name" value="SMR domain-like"/>
    <property type="match status" value="1"/>
</dbReference>
<dbReference type="GO" id="GO:0043023">
    <property type="term" value="F:ribosomal large subunit binding"/>
    <property type="evidence" value="ECO:0007669"/>
    <property type="project" value="UniProtKB-UniRule"/>
</dbReference>
<dbReference type="SMART" id="SM00534">
    <property type="entry name" value="MUTSac"/>
    <property type="match status" value="1"/>
</dbReference>
<evidence type="ECO:0000256" key="6">
    <source>
        <dbReference type="ARBA" id="ARBA00023125"/>
    </source>
</evidence>
<evidence type="ECO:0000256" key="8">
    <source>
        <dbReference type="SAM" id="Coils"/>
    </source>
</evidence>
<comment type="function">
    <text evidence="7">Acts as a ribosome collision sensor, splitting the ribosome into its 2 subunits. Detects stalled/collided 70S ribosomes which it binds and splits by an ATP-hydrolysis driven conformational change. Acts upstream of the ribosome quality control system (RQC), a ribosome-associated complex that mediates the extraction of incompletely synthesized nascent chains from stalled ribosomes and their subsequent degradation. Probably generates substrates for RQC.</text>
</comment>
<keyword evidence="2 7" id="KW-0547">Nucleotide-binding</keyword>
<dbReference type="GO" id="GO:0030983">
    <property type="term" value="F:mismatched DNA binding"/>
    <property type="evidence" value="ECO:0007669"/>
    <property type="project" value="InterPro"/>
</dbReference>
<keyword evidence="8" id="KW-0175">Coiled coil</keyword>
<dbReference type="SUPFAM" id="SSF48334">
    <property type="entry name" value="DNA repair protein MutS, domain III"/>
    <property type="match status" value="1"/>
</dbReference>
<dbReference type="Proteomes" id="UP000318138">
    <property type="component" value="Chromosome"/>
</dbReference>
<dbReference type="Pfam" id="PF20297">
    <property type="entry name" value="MSSS"/>
    <property type="match status" value="1"/>
</dbReference>
<dbReference type="EMBL" id="CP041372">
    <property type="protein sequence ID" value="QKS73290.1"/>
    <property type="molecule type" value="Genomic_DNA"/>
</dbReference>
<dbReference type="NCBIfam" id="TIGR01069">
    <property type="entry name" value="mutS2"/>
    <property type="match status" value="1"/>
</dbReference>
<dbReference type="Pfam" id="PF00488">
    <property type="entry name" value="MutS_V"/>
    <property type="match status" value="1"/>
</dbReference>
<evidence type="ECO:0000256" key="2">
    <source>
        <dbReference type="ARBA" id="ARBA00022741"/>
    </source>
</evidence>
<evidence type="ECO:0000256" key="7">
    <source>
        <dbReference type="HAMAP-Rule" id="MF_00092"/>
    </source>
</evidence>
<evidence type="ECO:0000313" key="10">
    <source>
        <dbReference type="EMBL" id="QKS73290.1"/>
    </source>
</evidence>
<feature type="binding site" evidence="7">
    <location>
        <begin position="335"/>
        <end position="342"/>
    </location>
    <ligand>
        <name>ATP</name>
        <dbReference type="ChEBI" id="CHEBI:30616"/>
    </ligand>
</feature>
<dbReference type="RefSeq" id="WP_176011251.1">
    <property type="nucleotide sequence ID" value="NZ_CP041372.2"/>
</dbReference>
<dbReference type="AlphaFoldDB" id="A0A859FKA4"/>
<dbReference type="KEGG" id="psua:FLK61_35630"/>
<dbReference type="InterPro" id="IPR036063">
    <property type="entry name" value="Smr_dom_sf"/>
</dbReference>
<dbReference type="GO" id="GO:0016887">
    <property type="term" value="F:ATP hydrolysis activity"/>
    <property type="evidence" value="ECO:0007669"/>
    <property type="project" value="InterPro"/>
</dbReference>
<dbReference type="GO" id="GO:0004519">
    <property type="term" value="F:endonuclease activity"/>
    <property type="evidence" value="ECO:0007669"/>
    <property type="project" value="UniProtKB-UniRule"/>
</dbReference>
<keyword evidence="11" id="KW-1185">Reference proteome</keyword>
<keyword evidence="1 7" id="KW-0699">rRNA-binding</keyword>
<dbReference type="GO" id="GO:0140664">
    <property type="term" value="F:ATP-dependent DNA damage sensor activity"/>
    <property type="evidence" value="ECO:0007669"/>
    <property type="project" value="InterPro"/>
</dbReference>
<dbReference type="EC" id="3.1.-.-" evidence="7"/>
<dbReference type="PANTHER" id="PTHR48466">
    <property type="entry name" value="OS10G0509000 PROTEIN-RELATED"/>
    <property type="match status" value="1"/>
</dbReference>
<dbReference type="PANTHER" id="PTHR48466:SF2">
    <property type="entry name" value="OS10G0509000 PROTEIN"/>
    <property type="match status" value="1"/>
</dbReference>
<dbReference type="GO" id="GO:0045910">
    <property type="term" value="P:negative regulation of DNA recombination"/>
    <property type="evidence" value="ECO:0007669"/>
    <property type="project" value="InterPro"/>
</dbReference>
<dbReference type="SUPFAM" id="SSF52540">
    <property type="entry name" value="P-loop containing nucleoside triphosphate hydrolases"/>
    <property type="match status" value="1"/>
</dbReference>
<keyword evidence="4 7" id="KW-0067">ATP-binding</keyword>
<dbReference type="GO" id="GO:0006298">
    <property type="term" value="P:mismatch repair"/>
    <property type="evidence" value="ECO:0007669"/>
    <property type="project" value="InterPro"/>
</dbReference>
<keyword evidence="3 7" id="KW-0378">Hydrolase</keyword>
<evidence type="ECO:0000259" key="9">
    <source>
        <dbReference type="PROSITE" id="PS50828"/>
    </source>
</evidence>
<dbReference type="GO" id="GO:0072344">
    <property type="term" value="P:rescue of stalled ribosome"/>
    <property type="evidence" value="ECO:0007669"/>
    <property type="project" value="UniProtKB-UniRule"/>
</dbReference>
<dbReference type="PIRSF" id="PIRSF005814">
    <property type="entry name" value="MutS_YshD"/>
    <property type="match status" value="1"/>
</dbReference>
<accession>A0A859FKA4</accession>
<evidence type="ECO:0000256" key="1">
    <source>
        <dbReference type="ARBA" id="ARBA00022730"/>
    </source>
</evidence>
<keyword evidence="7 10" id="KW-0255">Endonuclease</keyword>
<dbReference type="InterPro" id="IPR000432">
    <property type="entry name" value="DNA_mismatch_repair_MutS_C"/>
</dbReference>
<dbReference type="PROSITE" id="PS50828">
    <property type="entry name" value="SMR"/>
    <property type="match status" value="1"/>
</dbReference>
<dbReference type="Pfam" id="PF01713">
    <property type="entry name" value="Smr"/>
    <property type="match status" value="1"/>
</dbReference>
<keyword evidence="7" id="KW-0540">Nuclease</keyword>
<dbReference type="InterPro" id="IPR002625">
    <property type="entry name" value="Smr_dom"/>
</dbReference>
<feature type="domain" description="Smr" evidence="9">
    <location>
        <begin position="711"/>
        <end position="786"/>
    </location>
</feature>
<dbReference type="FunFam" id="3.40.50.300:FF:000830">
    <property type="entry name" value="Endonuclease MutS2"/>
    <property type="match status" value="1"/>
</dbReference>
<dbReference type="Gene3D" id="3.40.50.300">
    <property type="entry name" value="P-loop containing nucleotide triphosphate hydrolases"/>
    <property type="match status" value="1"/>
</dbReference>
<comment type="similarity">
    <text evidence="7">Belongs to the DNA mismatch repair MutS family. MutS2 subfamily.</text>
</comment>
<reference evidence="11" key="1">
    <citation type="submission" date="2019-07" db="EMBL/GenBank/DDBJ databases">
        <title>Bacillus alkalisoli sp. nov. isolated from saline soil.</title>
        <authorList>
            <person name="Sun J.-Q."/>
            <person name="Xu L."/>
        </authorList>
    </citation>
    <scope>NUCLEOTIDE SEQUENCE [LARGE SCALE GENOMIC DNA]</scope>
    <source>
        <strain evidence="11">M4U3P1</strain>
    </source>
</reference>
<comment type="function">
    <text evidence="7">Endonuclease that is involved in the suppression of homologous recombination and thus may have a key role in the control of bacterial genetic diversity.</text>
</comment>
<dbReference type="SMART" id="SM00463">
    <property type="entry name" value="SMR"/>
    <property type="match status" value="1"/>
</dbReference>
<comment type="subunit">
    <text evidence="7">Homodimer. Binds to stalled ribosomes, contacting rRNA.</text>
</comment>